<organism evidence="1 2">
    <name type="scientific">Dermacentor silvarum</name>
    <name type="common">Tick</name>
    <dbReference type="NCBI Taxonomy" id="543639"/>
    <lineage>
        <taxon>Eukaryota</taxon>
        <taxon>Metazoa</taxon>
        <taxon>Ecdysozoa</taxon>
        <taxon>Arthropoda</taxon>
        <taxon>Chelicerata</taxon>
        <taxon>Arachnida</taxon>
        <taxon>Acari</taxon>
        <taxon>Parasitiformes</taxon>
        <taxon>Ixodida</taxon>
        <taxon>Ixodoidea</taxon>
        <taxon>Ixodidae</taxon>
        <taxon>Rhipicephalinae</taxon>
        <taxon>Dermacentor</taxon>
    </lineage>
</organism>
<gene>
    <name evidence="1" type="ORF">HPB49_000172</name>
</gene>
<evidence type="ECO:0000313" key="1">
    <source>
        <dbReference type="EMBL" id="KAH7970143.1"/>
    </source>
</evidence>
<name>A0ACB8DHD9_DERSI</name>
<comment type="caution">
    <text evidence="1">The sequence shown here is derived from an EMBL/GenBank/DDBJ whole genome shotgun (WGS) entry which is preliminary data.</text>
</comment>
<dbReference type="Proteomes" id="UP000821865">
    <property type="component" value="Chromosome 11"/>
</dbReference>
<dbReference type="EMBL" id="CM023480">
    <property type="protein sequence ID" value="KAH7970143.1"/>
    <property type="molecule type" value="Genomic_DNA"/>
</dbReference>
<keyword evidence="2" id="KW-1185">Reference proteome</keyword>
<accession>A0ACB8DHD9</accession>
<evidence type="ECO:0000313" key="2">
    <source>
        <dbReference type="Proteomes" id="UP000821865"/>
    </source>
</evidence>
<reference evidence="1" key="1">
    <citation type="submission" date="2020-05" db="EMBL/GenBank/DDBJ databases">
        <title>Large-scale comparative analyses of tick genomes elucidate their genetic diversity and vector capacities.</title>
        <authorList>
            <person name="Jia N."/>
            <person name="Wang J."/>
            <person name="Shi W."/>
            <person name="Du L."/>
            <person name="Sun Y."/>
            <person name="Zhan W."/>
            <person name="Jiang J."/>
            <person name="Wang Q."/>
            <person name="Zhang B."/>
            <person name="Ji P."/>
            <person name="Sakyi L.B."/>
            <person name="Cui X."/>
            <person name="Yuan T."/>
            <person name="Jiang B."/>
            <person name="Yang W."/>
            <person name="Lam T.T.-Y."/>
            <person name="Chang Q."/>
            <person name="Ding S."/>
            <person name="Wang X."/>
            <person name="Zhu J."/>
            <person name="Ruan X."/>
            <person name="Zhao L."/>
            <person name="Wei J."/>
            <person name="Que T."/>
            <person name="Du C."/>
            <person name="Cheng J."/>
            <person name="Dai P."/>
            <person name="Han X."/>
            <person name="Huang E."/>
            <person name="Gao Y."/>
            <person name="Liu J."/>
            <person name="Shao H."/>
            <person name="Ye R."/>
            <person name="Li L."/>
            <person name="Wei W."/>
            <person name="Wang X."/>
            <person name="Wang C."/>
            <person name="Yang T."/>
            <person name="Huo Q."/>
            <person name="Li W."/>
            <person name="Guo W."/>
            <person name="Chen H."/>
            <person name="Zhou L."/>
            <person name="Ni X."/>
            <person name="Tian J."/>
            <person name="Zhou Y."/>
            <person name="Sheng Y."/>
            <person name="Liu T."/>
            <person name="Pan Y."/>
            <person name="Xia L."/>
            <person name="Li J."/>
            <person name="Zhao F."/>
            <person name="Cao W."/>
        </authorList>
    </citation>
    <scope>NUCLEOTIDE SEQUENCE</scope>
    <source>
        <strain evidence="1">Dsil-2018</strain>
    </source>
</reference>
<protein>
    <submittedName>
        <fullName evidence="1">Uncharacterized protein</fullName>
    </submittedName>
</protein>
<sequence>MKILWILFFSVATSGFDVGKEYVYKQKGTLHVANPEQPLQSAGVGFRSKIVVQPKEHHTIFSIVDFEAEAFNSDSIDVAHHQFKYGRNEDLVGALERPFAAKFNEGKVEEFEIDKNEPLWVRNMKKGILSLFQLDLVKGRHENPDDREYHVKEDGLHGPCDTLYIVHNEDHGHIEVTKAKNLEKCDCGNYATYGRQKGTVCVKCEAQRTYQLADTSEVYYALKGTAQRYVIEHAWSESTQMLRSNNEGKEVRVVFNRTLDLETEGEITEKLSLPGEIQKEHSLAQQFSVTTDYEDPQDLKRVSGFITYFGLRSIKEHFLGTLQELVLFEYSDEDIRDIDNKLSVGDLFLIGVHSFSSFDYEDIDDVYRNHVLTAPEDIKDSMRKVFLDLLGATGSNPHIAYGLSLIKGGKLSKLEAHYFYNKIQINLKEASTAMIQEISDSCKSQAVKSHRGTWSSCKLAASAIAGGSGCLHANKDHEEDKGTCSPEIVSRFFNYSVTPGDVENEPEHQSTVFLSVAGNLGTRKAVEYLERFICPKWHANEQKRMAALWALKQAAKRHPEPARSTALPVFHNTSEPSEIRIAAFLVVLATDPELYVLRHIGLEMVTEPSDQVVAFVTSAFRSLAESEYPCHRRNRLRYVVPLWDSHSRFRKPIDSTSSHMFISSGYNHKYDYGGMTQVEMIRSRDSYLPRNLHVSMKDYMAGHTHDTVAISFESWGMDKLLNQLLGPQPGSSRNIWSVMGRRRFPREASADEREQIDDALPIAIREYDPAYARLSLSVFGQTIDTWDFDESILEALKAKVTPDKAAKKSAGSGSRKFFSLTQDWTFLTPTELGVPLFFDHKQMDFIYANRQGLDGIRHGDNGEMNFDIKGHYLYETRSYQSFGLALSFVNATVGASYHARTVISWPLDLKVNLNAAEGKLSLHRPLHLPWNVAKHYFHPFTYVMPFETRTGIDVTANNLLNLQKPLYQSEELTKFDHKYFDEAFGVGLAVKGHLLSKGLQQGLRDFSSMTWREQLYYVTINPNWHPRDVKIFLAPAAEDPTKENVNITYKFFDSGAVRNSHFNPHDQIGNDPELPATHVVNVDVAFKGEAKERKATAALRYSFDHDLFNQKLQLFYERTPFNKAEKEGMKVCVDVSAEFPKPDRSRYHNLPTFYLGQQVNASLDLHYGSSCEGQSRITIKGKFTHTDDDERQLTAAAQGKPLGRGHLSNSFLQNLARKCKDSRQNGTEFRVHCLKLLRHSSRFGKFTADVEYANYKPVSAALMRPNQTFSSRPTVPYVVESHNENISGSCGITILQPHVEYHGVPLLTHVLTPRVFAEMGYTNMEDYSSLYKHGYCDLQSRSVRTFDGTVIELPQTDCYEVVTRDCSQNKRFLVLARAANNPTLTKALKVFIHTTKVEILPATEDSGLVVSVDGTTLKTTIERPYRHTYHDAELFRIVKSSKTWFALVSESYGVYLVFNGNMLFVQVAPFYSGKLCGLCGDYNLDRNHELSGADGRLYNSTLEFAKSYVVPRSDCSLPSQ</sequence>
<proteinExistence type="predicted"/>